<dbReference type="Proteomes" id="UP000075260">
    <property type="component" value="Unassembled WGS sequence"/>
</dbReference>
<protein>
    <submittedName>
        <fullName evidence="2">Uncharacterized protein</fullName>
    </submittedName>
</protein>
<organism evidence="2 3">
    <name type="scientific">Sorangium cellulosum</name>
    <name type="common">Polyangium cellulosum</name>
    <dbReference type="NCBI Taxonomy" id="56"/>
    <lineage>
        <taxon>Bacteria</taxon>
        <taxon>Pseudomonadati</taxon>
        <taxon>Myxococcota</taxon>
        <taxon>Polyangia</taxon>
        <taxon>Polyangiales</taxon>
        <taxon>Polyangiaceae</taxon>
        <taxon>Sorangium</taxon>
    </lineage>
</organism>
<sequence length="173" mass="18389">MAIDTEPGRGGGDTSQTGAPHGVTLFNHAQISAEIAEGDRPPAAILEAHGLTEAQWNEASIFWMSRIGEDVREHGQDARIPLVYSDAFAKSQDALKPPPSIDTAAYAKLVVDIQAAGGPAQPLAARNLSLADYLRLSRHMARLLSTDPAEARAFSEAYQRLQPAAAPAEPRGP</sequence>
<dbReference type="OrthoDB" id="9918335at2"/>
<name>A0A150QSC5_SORCE</name>
<evidence type="ECO:0000313" key="3">
    <source>
        <dbReference type="Proteomes" id="UP000075260"/>
    </source>
</evidence>
<dbReference type="EMBL" id="JEMA01000372">
    <property type="protein sequence ID" value="KYF70869.1"/>
    <property type="molecule type" value="Genomic_DNA"/>
</dbReference>
<gene>
    <name evidence="2" type="ORF">BE15_30655</name>
</gene>
<evidence type="ECO:0000256" key="1">
    <source>
        <dbReference type="SAM" id="MobiDB-lite"/>
    </source>
</evidence>
<dbReference type="AlphaFoldDB" id="A0A150QSC5"/>
<dbReference type="RefSeq" id="WP_061607413.1">
    <property type="nucleotide sequence ID" value="NZ_JEMA01000372.1"/>
</dbReference>
<feature type="region of interest" description="Disordered" evidence="1">
    <location>
        <begin position="1"/>
        <end position="21"/>
    </location>
</feature>
<reference evidence="2 3" key="1">
    <citation type="submission" date="2014-02" db="EMBL/GenBank/DDBJ databases">
        <title>The small core and large imbalanced accessory genome model reveals a collaborative survival strategy of Sorangium cellulosum strains in nature.</title>
        <authorList>
            <person name="Han K."/>
            <person name="Peng R."/>
            <person name="Blom J."/>
            <person name="Li Y.-Z."/>
        </authorList>
    </citation>
    <scope>NUCLEOTIDE SEQUENCE [LARGE SCALE GENOMIC DNA]</scope>
    <source>
        <strain evidence="2 3">So0008-312</strain>
    </source>
</reference>
<proteinExistence type="predicted"/>
<comment type="caution">
    <text evidence="2">The sequence shown here is derived from an EMBL/GenBank/DDBJ whole genome shotgun (WGS) entry which is preliminary data.</text>
</comment>
<accession>A0A150QSC5</accession>
<evidence type="ECO:0000313" key="2">
    <source>
        <dbReference type="EMBL" id="KYF70869.1"/>
    </source>
</evidence>